<feature type="binding site" evidence="6">
    <location>
        <position position="54"/>
    </location>
    <ligand>
        <name>substrate</name>
    </ligand>
</feature>
<evidence type="ECO:0000313" key="12">
    <source>
        <dbReference type="EMBL" id="PAK90074.1"/>
    </source>
</evidence>
<dbReference type="InterPro" id="IPR040919">
    <property type="entry name" value="Asparaginase_C"/>
</dbReference>
<feature type="domain" description="L-asparaginase N-terminal" evidence="9">
    <location>
        <begin position="4"/>
        <end position="190"/>
    </location>
</feature>
<dbReference type="AlphaFoldDB" id="A0A089XH73"/>
<dbReference type="PRINTS" id="PR00139">
    <property type="entry name" value="ASNGLNASE"/>
</dbReference>
<accession>A0A089XH73</accession>
<evidence type="ECO:0000256" key="5">
    <source>
        <dbReference type="PIRSR" id="PIRSR001220-1"/>
    </source>
</evidence>
<dbReference type="InterPro" id="IPR027475">
    <property type="entry name" value="Asparaginase/glutaminase_AS2"/>
</dbReference>
<dbReference type="EMBL" id="WWDJ01000019">
    <property type="protein sequence ID" value="NEX54820.1"/>
    <property type="molecule type" value="Genomic_DNA"/>
</dbReference>
<dbReference type="InterPro" id="IPR006034">
    <property type="entry name" value="Asparaginase/glutaminase-like"/>
</dbReference>
<evidence type="ECO:0000256" key="6">
    <source>
        <dbReference type="PIRSR" id="PIRSR001220-2"/>
    </source>
</evidence>
<dbReference type="KEGG" id="llj:LG36_0718"/>
<evidence type="ECO:0000313" key="15">
    <source>
        <dbReference type="EMBL" id="TRW74997.1"/>
    </source>
</evidence>
<proteinExistence type="inferred from homology"/>
<dbReference type="SFLD" id="SFLDS00057">
    <property type="entry name" value="Glutaminase/Asparaginase"/>
    <property type="match status" value="1"/>
</dbReference>
<dbReference type="PROSITE" id="PS00917">
    <property type="entry name" value="ASN_GLN_ASE_2"/>
    <property type="match status" value="1"/>
</dbReference>
<dbReference type="SMR" id="A0A089XH73"/>
<dbReference type="Pfam" id="PF17763">
    <property type="entry name" value="Asparaginase_C"/>
    <property type="match status" value="1"/>
</dbReference>
<reference evidence="15 18" key="5">
    <citation type="submission" date="2019-07" db="EMBL/GenBank/DDBJ databases">
        <title>Draft genome of 7 Lactococcus lactis strains isolated from an artisanal cheese production.</title>
        <authorList>
            <person name="Biolcati F."/>
            <person name="Bottero M.T."/>
            <person name="Dalmasso A."/>
            <person name="Mcauliffe O."/>
        </authorList>
    </citation>
    <scope>NUCLEOTIDE SEQUENCE [LARGE SCALE GENOMIC DNA]</scope>
    <source>
        <strain evidence="15 18">MRS45.2</strain>
    </source>
</reference>
<reference evidence="14 17" key="4">
    <citation type="submission" date="2019-01" db="EMBL/GenBank/DDBJ databases">
        <title>Whole genome sequence of Lactococcus lactis isolated from cow milk.</title>
        <authorList>
            <person name="Sundararaman A."/>
            <person name="Tamang J.-P."/>
            <person name="Halami P."/>
        </authorList>
    </citation>
    <scope>NUCLEOTIDE SEQUENCE [LARGE SCALE GENOMIC DNA]</scope>
    <source>
        <strain evidence="14 17">C2D</strain>
    </source>
</reference>
<dbReference type="FunFam" id="3.40.50.1170:FF:000001">
    <property type="entry name" value="L-asparaginase 2"/>
    <property type="match status" value="1"/>
</dbReference>
<comment type="caution">
    <text evidence="15">The sequence shown here is derived from an EMBL/GenBank/DDBJ whole genome shotgun (WGS) entry which is preliminary data.</text>
</comment>
<dbReference type="Proteomes" id="UP000215635">
    <property type="component" value="Unassembled WGS sequence"/>
</dbReference>
<evidence type="ECO:0000256" key="3">
    <source>
        <dbReference type="ARBA" id="ARBA00022801"/>
    </source>
</evidence>
<dbReference type="PIRSF" id="PIRSF001220">
    <property type="entry name" value="L-ASNase_gatD"/>
    <property type="match status" value="1"/>
</dbReference>
<dbReference type="SUPFAM" id="SSF53774">
    <property type="entry name" value="Glutaminase/Asparaginase"/>
    <property type="match status" value="1"/>
</dbReference>
<dbReference type="InterPro" id="IPR027474">
    <property type="entry name" value="L-asparaginase_N"/>
</dbReference>
<keyword evidence="3" id="KW-0378">Hydrolase</keyword>
<evidence type="ECO:0000259" key="9">
    <source>
        <dbReference type="Pfam" id="PF00710"/>
    </source>
</evidence>
<dbReference type="InterPro" id="IPR037152">
    <property type="entry name" value="L-asparaginase_N_sf"/>
</dbReference>
<evidence type="ECO:0000313" key="11">
    <source>
        <dbReference type="EMBL" id="NEX54820.1"/>
    </source>
</evidence>
<dbReference type="EMBL" id="VJWV01000002">
    <property type="protein sequence ID" value="TRW74997.1"/>
    <property type="molecule type" value="Genomic_DNA"/>
</dbReference>
<dbReference type="EMBL" id="SAXH01000004">
    <property type="protein sequence ID" value="RWR48122.1"/>
    <property type="molecule type" value="Genomic_DNA"/>
</dbReference>
<dbReference type="Proteomes" id="UP000477402">
    <property type="component" value="Unassembled WGS sequence"/>
</dbReference>
<dbReference type="EMBL" id="MTJS01000002">
    <property type="protein sequence ID" value="PFG89650.1"/>
    <property type="molecule type" value="Genomic_DNA"/>
</dbReference>
<dbReference type="Proteomes" id="UP000225275">
    <property type="component" value="Unassembled WGS sequence"/>
</dbReference>
<dbReference type="InterPro" id="IPR036152">
    <property type="entry name" value="Asp/glu_Ase-like_sf"/>
</dbReference>
<reference evidence="13" key="1">
    <citation type="submission" date="2017-01" db="EMBL/GenBank/DDBJ databases">
        <authorList>
            <person name="Lo R."/>
        </authorList>
    </citation>
    <scope>NUCLEOTIDE SEQUENCE</scope>
    <source>
        <strain evidence="13">537</strain>
    </source>
</reference>
<dbReference type="Proteomes" id="UP000285859">
    <property type="component" value="Unassembled WGS sequence"/>
</dbReference>
<evidence type="ECO:0000256" key="2">
    <source>
        <dbReference type="ARBA" id="ARBA00012920"/>
    </source>
</evidence>
<dbReference type="PIRSF" id="PIRSF500176">
    <property type="entry name" value="L_ASNase"/>
    <property type="match status" value="1"/>
</dbReference>
<dbReference type="InterPro" id="IPR027473">
    <property type="entry name" value="L-asparaginase_C"/>
</dbReference>
<protein>
    <recommendedName>
        <fullName evidence="2">asparaginase</fullName>
        <ecNumber evidence="2">3.5.1.1</ecNumber>
    </recommendedName>
</protein>
<dbReference type="EMBL" id="NCWV01000002">
    <property type="protein sequence ID" value="PAK90074.1"/>
    <property type="molecule type" value="Genomic_DNA"/>
</dbReference>
<evidence type="ECO:0000259" key="10">
    <source>
        <dbReference type="Pfam" id="PF17763"/>
    </source>
</evidence>
<dbReference type="EC" id="3.5.1.1" evidence="2"/>
<dbReference type="CDD" id="cd08964">
    <property type="entry name" value="L-asparaginase_II"/>
    <property type="match status" value="1"/>
</dbReference>
<evidence type="ECO:0000313" key="19">
    <source>
        <dbReference type="Proteomes" id="UP000477402"/>
    </source>
</evidence>
<dbReference type="Proteomes" id="UP000317167">
    <property type="component" value="Unassembled WGS sequence"/>
</dbReference>
<dbReference type="OMA" id="CEDMLPE"/>
<dbReference type="InterPro" id="IPR020827">
    <property type="entry name" value="Asparaginase/glutaminase_AS1"/>
</dbReference>
<dbReference type="Pfam" id="PF00710">
    <property type="entry name" value="Asparaginase"/>
    <property type="match status" value="1"/>
</dbReference>
<evidence type="ECO:0000313" key="18">
    <source>
        <dbReference type="Proteomes" id="UP000317167"/>
    </source>
</evidence>
<reference evidence="11 19" key="6">
    <citation type="submission" date="2019-12" db="EMBL/GenBank/DDBJ databases">
        <title>Draft Genome Sequences of L. lactis strains MS22333, MS22334, MS22336, and MS22337, Isolated from Spontaneous Fermented Camel Milk in Ethiopia.</title>
        <authorList>
            <person name="Bragason E."/>
            <person name="Hansen E.B."/>
            <person name="Guya M.E."/>
            <person name="Berhe T."/>
        </authorList>
    </citation>
    <scope>NUCLEOTIDE SEQUENCE [LARGE SCALE GENOMIC DNA]</scope>
    <source>
        <strain evidence="11 19">MS22336</strain>
    </source>
</reference>
<dbReference type="SMART" id="SM00870">
    <property type="entry name" value="Asparaginase"/>
    <property type="match status" value="1"/>
</dbReference>
<evidence type="ECO:0000256" key="4">
    <source>
        <dbReference type="ARBA" id="ARBA00049366"/>
    </source>
</evidence>
<feature type="active site" evidence="8">
    <location>
        <position position="87"/>
    </location>
</feature>
<evidence type="ECO:0000256" key="8">
    <source>
        <dbReference type="PROSITE-ProRule" id="PRU10100"/>
    </source>
</evidence>
<evidence type="ECO:0000313" key="13">
    <source>
        <dbReference type="EMBL" id="PFG89650.1"/>
    </source>
</evidence>
<evidence type="ECO:0000256" key="7">
    <source>
        <dbReference type="PROSITE-ProRule" id="PRU10099"/>
    </source>
</evidence>
<feature type="active site" description="O-isoaspartyl threonine intermediate" evidence="5">
    <location>
        <position position="13"/>
    </location>
</feature>
<dbReference type="Gene3D" id="3.40.50.40">
    <property type="match status" value="1"/>
</dbReference>
<feature type="active site" evidence="7">
    <location>
        <position position="13"/>
    </location>
</feature>
<organism evidence="15 18">
    <name type="scientific">Lactococcus lactis</name>
    <dbReference type="NCBI Taxonomy" id="1358"/>
    <lineage>
        <taxon>Bacteria</taxon>
        <taxon>Bacillati</taxon>
        <taxon>Bacillota</taxon>
        <taxon>Bacilli</taxon>
        <taxon>Lactobacillales</taxon>
        <taxon>Streptococcaceae</taxon>
        <taxon>Lactococcus</taxon>
    </lineage>
</organism>
<dbReference type="PANTHER" id="PTHR11707">
    <property type="entry name" value="L-ASPARAGINASE"/>
    <property type="match status" value="1"/>
</dbReference>
<gene>
    <name evidence="12" type="ORF">B8W88_02710</name>
    <name evidence="13" type="ORF">BW154_09305</name>
    <name evidence="14" type="ORF">EO246_04415</name>
    <name evidence="15" type="ORF">FNJ53_04080</name>
    <name evidence="11" type="ORF">GTP08_03740</name>
</gene>
<evidence type="ECO:0000313" key="16">
    <source>
        <dbReference type="Proteomes" id="UP000215635"/>
    </source>
</evidence>
<evidence type="ECO:0000313" key="14">
    <source>
        <dbReference type="EMBL" id="RWR48122.1"/>
    </source>
</evidence>
<feature type="domain" description="Asparaginase/glutaminase C-terminal" evidence="10">
    <location>
        <begin position="205"/>
        <end position="317"/>
    </location>
</feature>
<sequence>MMKKILILHTGGTISMAEDENGHVSPNAVNPMNAVSMQFDEVNLVTEDIFNLPSPHVTLSDMLVLKNRIKTAFIAEDFDGVVITHGTDTLEETAFFLDTTLSRGKPIVLTGAMRSSNELGTDGIYNLLTAIRVAADSNSSDRGVLVVMNDEIHSARYVTKTHTTNVSTFQTPTHGPVGLLTKNKIIYFHKDSENQHLDVATVHGKVPIVKAFAGMTGEILDLLNLEQLDGLVIEALGAGNLPPIASQSLQRLLDAKVPVVLVSRCFNGIAEPVYSYQGGGSQLYEAGVMFADEVNSQKARIKLIIALNAGLKDLSELRPFLEN</sequence>
<dbReference type="Gene3D" id="3.40.50.1170">
    <property type="entry name" value="L-asparaginase, N-terminal domain"/>
    <property type="match status" value="1"/>
</dbReference>
<name>A0A089XH73_9LACT</name>
<evidence type="ECO:0000256" key="1">
    <source>
        <dbReference type="ARBA" id="ARBA00010518"/>
    </source>
</evidence>
<dbReference type="PROSITE" id="PS51732">
    <property type="entry name" value="ASN_GLN_ASE_3"/>
    <property type="match status" value="1"/>
</dbReference>
<reference evidence="12 16" key="2">
    <citation type="submission" date="2017-04" db="EMBL/GenBank/DDBJ databases">
        <title>Kefir bacterial isolates.</title>
        <authorList>
            <person name="Kim Y."/>
            <person name="Blasche S."/>
            <person name="Patil K.R."/>
        </authorList>
    </citation>
    <scope>NUCLEOTIDE SEQUENCE [LARGE SCALE GENOMIC DNA]</scope>
    <source>
        <strain evidence="12 16">OG2</strain>
    </source>
</reference>
<feature type="binding site" evidence="6">
    <location>
        <begin position="87"/>
        <end position="88"/>
    </location>
    <ligand>
        <name>substrate</name>
    </ligand>
</feature>
<dbReference type="GO" id="GO:0006528">
    <property type="term" value="P:asparagine metabolic process"/>
    <property type="evidence" value="ECO:0007669"/>
    <property type="project" value="InterPro"/>
</dbReference>
<comment type="similarity">
    <text evidence="1">Belongs to the asparaginase 1 family.</text>
</comment>
<dbReference type="FunFam" id="3.40.50.40:FF:000003">
    <property type="entry name" value="L-asparaginase 2"/>
    <property type="match status" value="1"/>
</dbReference>
<dbReference type="GO" id="GO:0004067">
    <property type="term" value="F:asparaginase activity"/>
    <property type="evidence" value="ECO:0007669"/>
    <property type="project" value="UniProtKB-UniRule"/>
</dbReference>
<comment type="catalytic activity">
    <reaction evidence="4">
        <text>L-asparagine + H2O = L-aspartate + NH4(+)</text>
        <dbReference type="Rhea" id="RHEA:21016"/>
        <dbReference type="ChEBI" id="CHEBI:15377"/>
        <dbReference type="ChEBI" id="CHEBI:28938"/>
        <dbReference type="ChEBI" id="CHEBI:29991"/>
        <dbReference type="ChEBI" id="CHEBI:58048"/>
        <dbReference type="EC" id="3.5.1.1"/>
    </reaction>
</comment>
<dbReference type="InterPro" id="IPR004550">
    <property type="entry name" value="AsnASE_II"/>
</dbReference>
<dbReference type="PROSITE" id="PS00144">
    <property type="entry name" value="ASN_GLN_ASE_1"/>
    <property type="match status" value="1"/>
</dbReference>
<evidence type="ECO:0000313" key="17">
    <source>
        <dbReference type="Proteomes" id="UP000285859"/>
    </source>
</evidence>
<reference evidence="13" key="3">
    <citation type="journal article" date="2018" name="Food Control">
        <title>Characterization of Lactococcus lactis isolates from herbs, fruits and vegetables for use as biopreservatives against Listeria monocytogenes in cheese.</title>
        <authorList>
            <person name="Ho V."/>
            <person name="Lo R."/>
            <person name="Bansal N."/>
            <person name="Turner M.S."/>
        </authorList>
    </citation>
    <scope>NUCLEOTIDE SEQUENCE</scope>
    <source>
        <strain evidence="13">537</strain>
    </source>
</reference>
<dbReference type="PANTHER" id="PTHR11707:SF28">
    <property type="entry name" value="60 KDA LYSOPHOSPHOLIPASE"/>
    <property type="match status" value="1"/>
</dbReference>